<evidence type="ECO:0000313" key="2">
    <source>
        <dbReference type="EMBL" id="KAK1130495.1"/>
    </source>
</evidence>
<organism evidence="2 3">
    <name type="scientific">Melipona bicolor</name>
    <dbReference type="NCBI Taxonomy" id="60889"/>
    <lineage>
        <taxon>Eukaryota</taxon>
        <taxon>Metazoa</taxon>
        <taxon>Ecdysozoa</taxon>
        <taxon>Arthropoda</taxon>
        <taxon>Hexapoda</taxon>
        <taxon>Insecta</taxon>
        <taxon>Pterygota</taxon>
        <taxon>Neoptera</taxon>
        <taxon>Endopterygota</taxon>
        <taxon>Hymenoptera</taxon>
        <taxon>Apocrita</taxon>
        <taxon>Aculeata</taxon>
        <taxon>Apoidea</taxon>
        <taxon>Anthophila</taxon>
        <taxon>Apidae</taxon>
        <taxon>Melipona</taxon>
    </lineage>
</organism>
<protein>
    <submittedName>
        <fullName evidence="2">Uncharacterized protein</fullName>
    </submittedName>
</protein>
<evidence type="ECO:0000313" key="3">
    <source>
        <dbReference type="Proteomes" id="UP001177670"/>
    </source>
</evidence>
<reference evidence="2" key="1">
    <citation type="submission" date="2021-10" db="EMBL/GenBank/DDBJ databases">
        <title>Melipona bicolor Genome sequencing and assembly.</title>
        <authorList>
            <person name="Araujo N.S."/>
            <person name="Arias M.C."/>
        </authorList>
    </citation>
    <scope>NUCLEOTIDE SEQUENCE</scope>
    <source>
        <strain evidence="2">USP_2M_L1-L4_2017</strain>
        <tissue evidence="2">Whole body</tissue>
    </source>
</reference>
<feature type="compositionally biased region" description="Basic and acidic residues" evidence="1">
    <location>
        <begin position="142"/>
        <end position="161"/>
    </location>
</feature>
<feature type="compositionally biased region" description="Basic and acidic residues" evidence="1">
    <location>
        <begin position="106"/>
        <end position="135"/>
    </location>
</feature>
<gene>
    <name evidence="2" type="ORF">K0M31_018627</name>
</gene>
<comment type="caution">
    <text evidence="2">The sequence shown here is derived from an EMBL/GenBank/DDBJ whole genome shotgun (WGS) entry which is preliminary data.</text>
</comment>
<dbReference type="EMBL" id="JAHYIQ010000007">
    <property type="protein sequence ID" value="KAK1130495.1"/>
    <property type="molecule type" value="Genomic_DNA"/>
</dbReference>
<evidence type="ECO:0000256" key="1">
    <source>
        <dbReference type="SAM" id="MobiDB-lite"/>
    </source>
</evidence>
<name>A0AA40KRV7_9HYME</name>
<feature type="region of interest" description="Disordered" evidence="1">
    <location>
        <begin position="85"/>
        <end position="174"/>
    </location>
</feature>
<accession>A0AA40KRV7</accession>
<dbReference type="AlphaFoldDB" id="A0AA40KRV7"/>
<sequence length="193" mass="22373">MNYQMTLQQTQVITEKLITSVMTVRGMFDATKVKTLRTSVCYNGSKGQNAGLGSIVEYSRSRRTRTILARGFRAFLCDKSQGDPARVQVQKRNLKRDPRISPQNPERSEKLGEPRQALRDKRDLERSMESREIAGKPRNCRRSTEFREIPRIRRSFDRDPSRSSNSSRKSSKKCWNAHFEQKKLDLCPDNFGI</sequence>
<dbReference type="Proteomes" id="UP001177670">
    <property type="component" value="Unassembled WGS sequence"/>
</dbReference>
<proteinExistence type="predicted"/>
<keyword evidence="3" id="KW-1185">Reference proteome</keyword>